<dbReference type="RefSeq" id="WP_260723750.1">
    <property type="nucleotide sequence ID" value="NZ_BAAABS010000011.1"/>
</dbReference>
<dbReference type="InterPro" id="IPR052161">
    <property type="entry name" value="Mycobact_Acyl-CoA_DH"/>
</dbReference>
<evidence type="ECO:0000259" key="8">
    <source>
        <dbReference type="Pfam" id="PF00441"/>
    </source>
</evidence>
<proteinExistence type="inferred from homology"/>
<keyword evidence="12" id="KW-1185">Reference proteome</keyword>
<evidence type="ECO:0000313" key="12">
    <source>
        <dbReference type="Proteomes" id="UP001058271"/>
    </source>
</evidence>
<dbReference type="InterPro" id="IPR006091">
    <property type="entry name" value="Acyl-CoA_Oxase/DH_mid-dom"/>
</dbReference>
<evidence type="ECO:0000256" key="5">
    <source>
        <dbReference type="ARBA" id="ARBA00023002"/>
    </source>
</evidence>
<evidence type="ECO:0000256" key="7">
    <source>
        <dbReference type="SAM" id="MobiDB-lite"/>
    </source>
</evidence>
<dbReference type="PANTHER" id="PTHR43292:SF3">
    <property type="entry name" value="ACYL-COA DEHYDROGENASE FADE29"/>
    <property type="match status" value="1"/>
</dbReference>
<evidence type="ECO:0000259" key="10">
    <source>
        <dbReference type="Pfam" id="PF02771"/>
    </source>
</evidence>
<dbReference type="PANTHER" id="PTHR43292">
    <property type="entry name" value="ACYL-COA DEHYDROGENASE"/>
    <property type="match status" value="1"/>
</dbReference>
<dbReference type="Proteomes" id="UP001058271">
    <property type="component" value="Chromosome"/>
</dbReference>
<feature type="domain" description="Acyl-CoA dehydrogenase/oxidase N-terminal" evidence="10">
    <location>
        <begin position="9"/>
        <end position="121"/>
    </location>
</feature>
<dbReference type="Pfam" id="PF02771">
    <property type="entry name" value="Acyl-CoA_dh_N"/>
    <property type="match status" value="1"/>
</dbReference>
<evidence type="ECO:0000313" key="11">
    <source>
        <dbReference type="EMBL" id="UWZ34433.1"/>
    </source>
</evidence>
<gene>
    <name evidence="11" type="ORF">Drose_24780</name>
</gene>
<dbReference type="SUPFAM" id="SSF47203">
    <property type="entry name" value="Acyl-CoA dehydrogenase C-terminal domain-like"/>
    <property type="match status" value="1"/>
</dbReference>
<feature type="domain" description="Acyl-CoA dehydrogenase/oxidase C-terminal" evidence="8">
    <location>
        <begin position="230"/>
        <end position="383"/>
    </location>
</feature>
<name>A0ABY5YXF4_9ACTN</name>
<protein>
    <submittedName>
        <fullName evidence="11">Acyl-CoA dehydrogenase family protein</fullName>
    </submittedName>
</protein>
<keyword evidence="3 6" id="KW-0285">Flavoprotein</keyword>
<evidence type="ECO:0000256" key="4">
    <source>
        <dbReference type="ARBA" id="ARBA00022827"/>
    </source>
</evidence>
<evidence type="ECO:0000256" key="3">
    <source>
        <dbReference type="ARBA" id="ARBA00022630"/>
    </source>
</evidence>
<dbReference type="Gene3D" id="1.20.140.10">
    <property type="entry name" value="Butyryl-CoA Dehydrogenase, subunit A, domain 3"/>
    <property type="match status" value="1"/>
</dbReference>
<evidence type="ECO:0000256" key="2">
    <source>
        <dbReference type="ARBA" id="ARBA00009347"/>
    </source>
</evidence>
<organism evidence="11 12">
    <name type="scientific">Dactylosporangium roseum</name>
    <dbReference type="NCBI Taxonomy" id="47989"/>
    <lineage>
        <taxon>Bacteria</taxon>
        <taxon>Bacillati</taxon>
        <taxon>Actinomycetota</taxon>
        <taxon>Actinomycetes</taxon>
        <taxon>Micromonosporales</taxon>
        <taxon>Micromonosporaceae</taxon>
        <taxon>Dactylosporangium</taxon>
    </lineage>
</organism>
<evidence type="ECO:0000256" key="6">
    <source>
        <dbReference type="RuleBase" id="RU362125"/>
    </source>
</evidence>
<feature type="region of interest" description="Disordered" evidence="7">
    <location>
        <begin position="381"/>
        <end position="401"/>
    </location>
</feature>
<dbReference type="InterPro" id="IPR046373">
    <property type="entry name" value="Acyl-CoA_Oxase/DH_mid-dom_sf"/>
</dbReference>
<comment type="cofactor">
    <cofactor evidence="1 6">
        <name>FAD</name>
        <dbReference type="ChEBI" id="CHEBI:57692"/>
    </cofactor>
</comment>
<dbReference type="InterPro" id="IPR036250">
    <property type="entry name" value="AcylCo_DH-like_C"/>
</dbReference>
<accession>A0ABY5YXF4</accession>
<dbReference type="InterPro" id="IPR037069">
    <property type="entry name" value="AcylCoA_DH/ox_N_sf"/>
</dbReference>
<dbReference type="EMBL" id="CP073721">
    <property type="protein sequence ID" value="UWZ34433.1"/>
    <property type="molecule type" value="Genomic_DNA"/>
</dbReference>
<dbReference type="InterPro" id="IPR009100">
    <property type="entry name" value="AcylCoA_DH/oxidase_NM_dom_sf"/>
</dbReference>
<dbReference type="Gene3D" id="1.10.540.10">
    <property type="entry name" value="Acyl-CoA dehydrogenase/oxidase, N-terminal domain"/>
    <property type="match status" value="1"/>
</dbReference>
<evidence type="ECO:0000259" key="9">
    <source>
        <dbReference type="Pfam" id="PF02770"/>
    </source>
</evidence>
<dbReference type="SUPFAM" id="SSF56645">
    <property type="entry name" value="Acyl-CoA dehydrogenase NM domain-like"/>
    <property type="match status" value="1"/>
</dbReference>
<sequence length="401" mass="43793">MDFEYDTQELAWRDEVRAFLAANLTDEVRAEQRTPSVGKAGPASAAFRARVGELGWYGLNWPAEHGGLGLGAMAQHILVNEFDYAGAPPPDLTVTSVAPIIMRFGTPENRADFLPGIASGEIVAAVGYSEPDAGSDLASLSTSAVLDGDEWVINGSKIWNSNAHHATHEWLCVRTDPEAPKHRGISVIMVPIDAPGVAVRPLITWADYRTNITFFDNVRVPKRNLIGEPNKGWQYITGALTLERGALTSSGDLRRVVDEFVAHCCRPDETGARLIDRPDVQRRLAIIEAEIEVTRLLGLEAASLTAQRRDPTMSVTCEKVYSSEMRQRIADQCVQLLGMAGQLTAAEPEAPMSGAMEQLYRAAPLRRFGGGTNEVLRDVIAQRGHGLPSSRKPFTRPEATR</sequence>
<feature type="domain" description="Acyl-CoA oxidase/dehydrogenase middle" evidence="9">
    <location>
        <begin position="125"/>
        <end position="204"/>
    </location>
</feature>
<dbReference type="Pfam" id="PF02770">
    <property type="entry name" value="Acyl-CoA_dh_M"/>
    <property type="match status" value="1"/>
</dbReference>
<keyword evidence="4 6" id="KW-0274">FAD</keyword>
<reference evidence="11" key="1">
    <citation type="submission" date="2021-04" db="EMBL/GenBank/DDBJ databases">
        <title>Biosynthetic gene clusters of Dactylosporangioum roseum.</title>
        <authorList>
            <person name="Hartkoorn R.C."/>
            <person name="Beaudoing E."/>
            <person name="Hot D."/>
            <person name="Moureu S."/>
        </authorList>
    </citation>
    <scope>NUCLEOTIDE SEQUENCE</scope>
    <source>
        <strain evidence="11">NRRL B-16295</strain>
    </source>
</reference>
<keyword evidence="5 6" id="KW-0560">Oxidoreductase</keyword>
<evidence type="ECO:0000256" key="1">
    <source>
        <dbReference type="ARBA" id="ARBA00001974"/>
    </source>
</evidence>
<dbReference type="Gene3D" id="2.40.110.10">
    <property type="entry name" value="Butyryl-CoA Dehydrogenase, subunit A, domain 2"/>
    <property type="match status" value="1"/>
</dbReference>
<dbReference type="InterPro" id="IPR009075">
    <property type="entry name" value="AcylCo_DH/oxidase_C"/>
</dbReference>
<comment type="similarity">
    <text evidence="2 6">Belongs to the acyl-CoA dehydrogenase family.</text>
</comment>
<dbReference type="InterPro" id="IPR013786">
    <property type="entry name" value="AcylCoA_DH/ox_N"/>
</dbReference>
<dbReference type="Pfam" id="PF00441">
    <property type="entry name" value="Acyl-CoA_dh_1"/>
    <property type="match status" value="1"/>
</dbReference>